<dbReference type="Pfam" id="PF13505">
    <property type="entry name" value="OMP_b-brl"/>
    <property type="match status" value="1"/>
</dbReference>
<sequence>MKRTVFATAVALSLSLVSVAATASSSGAFVRFEGARANYDIDSAQHDGKSARAFGVTAGYRWQLSKPLAFGIEAGYMNLGTVKDQFDGVLYKDNGSRQAVTIRSELGTRSFLFGPTVRWNMSPAWSLTGRLGIAHARTRVVDRIDAGGTSRSHRNTLVRNTAYAGVGVGYAVTSNIDLGLNVTHYSASGRGYSVNEDVNTNVVGASVEVRF</sequence>
<organism evidence="3 4">
    <name type="scientific">Luteibacter rhizovicinus DSM 16549</name>
    <dbReference type="NCBI Taxonomy" id="1440763"/>
    <lineage>
        <taxon>Bacteria</taxon>
        <taxon>Pseudomonadati</taxon>
        <taxon>Pseudomonadota</taxon>
        <taxon>Gammaproteobacteria</taxon>
        <taxon>Lysobacterales</taxon>
        <taxon>Rhodanobacteraceae</taxon>
        <taxon>Luteibacter</taxon>
    </lineage>
</organism>
<gene>
    <name evidence="3" type="ORF">BJI69_08835</name>
</gene>
<dbReference type="EMBL" id="CP017480">
    <property type="protein sequence ID" value="APG03989.1"/>
    <property type="molecule type" value="Genomic_DNA"/>
</dbReference>
<dbReference type="OrthoDB" id="5735897at2"/>
<reference evidence="4" key="1">
    <citation type="submission" date="2016-09" db="EMBL/GenBank/DDBJ databases">
        <authorList>
            <person name="Lysoe E."/>
        </authorList>
    </citation>
    <scope>NUCLEOTIDE SEQUENCE [LARGE SCALE GENOMIC DNA]</scope>
    <source>
        <strain evidence="4">LJ96T</strain>
    </source>
</reference>
<evidence type="ECO:0000259" key="2">
    <source>
        <dbReference type="Pfam" id="PF13505"/>
    </source>
</evidence>
<dbReference type="InterPro" id="IPR011250">
    <property type="entry name" value="OMP/PagP_B-barrel"/>
</dbReference>
<dbReference type="Proteomes" id="UP000182987">
    <property type="component" value="Chromosome"/>
</dbReference>
<dbReference type="STRING" id="1440763.BJI69_08835"/>
<protein>
    <recommendedName>
        <fullName evidence="2">Outer membrane protein beta-barrel domain-containing protein</fullName>
    </recommendedName>
</protein>
<dbReference type="Gene3D" id="2.40.160.20">
    <property type="match status" value="1"/>
</dbReference>
<keyword evidence="4" id="KW-1185">Reference proteome</keyword>
<dbReference type="KEGG" id="lrz:BJI69_08835"/>
<dbReference type="AlphaFoldDB" id="A0A0G9H9J0"/>
<proteinExistence type="predicted"/>
<evidence type="ECO:0000313" key="4">
    <source>
        <dbReference type="Proteomes" id="UP000182987"/>
    </source>
</evidence>
<dbReference type="PATRIC" id="fig|1440763.5.peg.2685"/>
<name>A0A0G9H9J0_9GAMM</name>
<evidence type="ECO:0000256" key="1">
    <source>
        <dbReference type="ARBA" id="ARBA00022729"/>
    </source>
</evidence>
<keyword evidence="1" id="KW-0732">Signal</keyword>
<accession>A0A0G9H9J0</accession>
<dbReference type="InterPro" id="IPR027385">
    <property type="entry name" value="Beta-barrel_OMP"/>
</dbReference>
<dbReference type="SUPFAM" id="SSF56925">
    <property type="entry name" value="OMPA-like"/>
    <property type="match status" value="1"/>
</dbReference>
<dbReference type="RefSeq" id="WP_046968304.1">
    <property type="nucleotide sequence ID" value="NZ_CP017480.1"/>
</dbReference>
<evidence type="ECO:0000313" key="3">
    <source>
        <dbReference type="EMBL" id="APG03989.1"/>
    </source>
</evidence>
<feature type="domain" description="Outer membrane protein beta-barrel" evidence="2">
    <location>
        <begin position="9"/>
        <end position="211"/>
    </location>
</feature>